<evidence type="ECO:0000256" key="2">
    <source>
        <dbReference type="ARBA" id="ARBA00007581"/>
    </source>
</evidence>
<comment type="cofactor">
    <cofactor evidence="1">
        <name>Zn(2+)</name>
        <dbReference type="ChEBI" id="CHEBI:29105"/>
    </cofactor>
</comment>
<keyword evidence="4" id="KW-0862">Zinc</keyword>
<evidence type="ECO:0000256" key="5">
    <source>
        <dbReference type="ARBA" id="ARBA00023002"/>
    </source>
</evidence>
<reference evidence="7" key="2">
    <citation type="submission" date="2020-09" db="EMBL/GenBank/DDBJ databases">
        <authorList>
            <person name="Sun Q."/>
            <person name="Kim S."/>
        </authorList>
    </citation>
    <scope>NUCLEOTIDE SEQUENCE</scope>
    <source>
        <strain evidence="7">KCTC 32422</strain>
    </source>
</reference>
<gene>
    <name evidence="7" type="ORF">GCM10011617_15090</name>
</gene>
<keyword evidence="3" id="KW-0479">Metal-binding</keyword>
<dbReference type="GO" id="GO:0016702">
    <property type="term" value="F:oxidoreductase activity, acting on single donors with incorporation of molecular oxygen, incorporation of two atoms of oxygen"/>
    <property type="evidence" value="ECO:0007669"/>
    <property type="project" value="UniProtKB-ARBA"/>
</dbReference>
<accession>A0A918RI13</accession>
<dbReference type="GO" id="GO:0008270">
    <property type="term" value="F:zinc ion binding"/>
    <property type="evidence" value="ECO:0007669"/>
    <property type="project" value="InterPro"/>
</dbReference>
<name>A0A918RI13_9SPHN</name>
<evidence type="ECO:0000256" key="4">
    <source>
        <dbReference type="ARBA" id="ARBA00022833"/>
    </source>
</evidence>
<keyword evidence="8" id="KW-1185">Reference proteome</keyword>
<proteinExistence type="inferred from homology"/>
<evidence type="ECO:0000256" key="3">
    <source>
        <dbReference type="ARBA" id="ARBA00022723"/>
    </source>
</evidence>
<keyword evidence="7" id="KW-0223">Dioxygenase</keyword>
<dbReference type="Pfam" id="PF02900">
    <property type="entry name" value="LigB"/>
    <property type="match status" value="1"/>
</dbReference>
<sequence length="269" mass="28740">MVRMTNRLPALFLGHGSPMTVISDVPERAAWVALGAALPRPRAILVVSAHWQTQGKTHVTTGAQPRTIHDFRGFPDELFAVQYPAPGSDELVARIEALLGAERVQRDDSWGFDHGAWGVILPMYPAADIPMVQISLDRSLEADAHIALGRALAPLRDEGVLIVGSGNVIHNLALWRQYAGTRPEWAVDFQTRINAAVTAGDHAALTRFGADDQAAAAAINSAEHYLPLLYIAGARLPGDDVGIFNDTISGALSMTSYVIGDTAPLAAIA</sequence>
<feature type="domain" description="Extradiol ring-cleavage dioxygenase class III enzyme subunit B" evidence="6">
    <location>
        <begin position="31"/>
        <end position="234"/>
    </location>
</feature>
<dbReference type="InterPro" id="IPR014436">
    <property type="entry name" value="Extradiol_dOase_DODA"/>
</dbReference>
<dbReference type="SUPFAM" id="SSF53213">
    <property type="entry name" value="LigB-like"/>
    <property type="match status" value="1"/>
</dbReference>
<dbReference type="EMBL" id="BMZD01000003">
    <property type="protein sequence ID" value="GGZ95709.1"/>
    <property type="molecule type" value="Genomic_DNA"/>
</dbReference>
<dbReference type="PIRSF" id="PIRSF006157">
    <property type="entry name" value="Doxgns_DODA"/>
    <property type="match status" value="1"/>
</dbReference>
<evidence type="ECO:0000313" key="8">
    <source>
        <dbReference type="Proteomes" id="UP000634139"/>
    </source>
</evidence>
<dbReference type="AlphaFoldDB" id="A0A918RI13"/>
<dbReference type="NCBIfam" id="NF007914">
    <property type="entry name" value="PRK10628.1"/>
    <property type="match status" value="1"/>
</dbReference>
<dbReference type="Gene3D" id="3.40.830.10">
    <property type="entry name" value="LigB-like"/>
    <property type="match status" value="1"/>
</dbReference>
<evidence type="ECO:0000256" key="1">
    <source>
        <dbReference type="ARBA" id="ARBA00001947"/>
    </source>
</evidence>
<keyword evidence="5" id="KW-0560">Oxidoreductase</keyword>
<evidence type="ECO:0000259" key="6">
    <source>
        <dbReference type="Pfam" id="PF02900"/>
    </source>
</evidence>
<protein>
    <submittedName>
        <fullName evidence="7">Dioxygenase</fullName>
    </submittedName>
</protein>
<reference evidence="7" key="1">
    <citation type="journal article" date="2014" name="Int. J. Syst. Evol. Microbiol.">
        <title>Complete genome sequence of Corynebacterium casei LMG S-19264T (=DSM 44701T), isolated from a smear-ripened cheese.</title>
        <authorList>
            <consortium name="US DOE Joint Genome Institute (JGI-PGF)"/>
            <person name="Walter F."/>
            <person name="Albersmeier A."/>
            <person name="Kalinowski J."/>
            <person name="Ruckert C."/>
        </authorList>
    </citation>
    <scope>NUCLEOTIDE SEQUENCE</scope>
    <source>
        <strain evidence="7">KCTC 32422</strain>
    </source>
</reference>
<comment type="caution">
    <text evidence="7">The sequence shown here is derived from an EMBL/GenBank/DDBJ whole genome shotgun (WGS) entry which is preliminary data.</text>
</comment>
<comment type="similarity">
    <text evidence="2">Belongs to the DODA-type extradiol aromatic ring-opening dioxygenase family.</text>
</comment>
<dbReference type="Proteomes" id="UP000634139">
    <property type="component" value="Unassembled WGS sequence"/>
</dbReference>
<dbReference type="CDD" id="cd07363">
    <property type="entry name" value="45_DOPA_Dioxygenase"/>
    <property type="match status" value="1"/>
</dbReference>
<dbReference type="PANTHER" id="PTHR30096:SF0">
    <property type="entry name" value="4,5-DOPA DIOXYGENASE EXTRADIOL-LIKE PROTEIN"/>
    <property type="match status" value="1"/>
</dbReference>
<dbReference type="PANTHER" id="PTHR30096">
    <property type="entry name" value="4,5-DOPA DIOXYGENASE EXTRADIOL-LIKE PROTEIN"/>
    <property type="match status" value="1"/>
</dbReference>
<dbReference type="InterPro" id="IPR004183">
    <property type="entry name" value="Xdiol_dOase_suB"/>
</dbReference>
<evidence type="ECO:0000313" key="7">
    <source>
        <dbReference type="EMBL" id="GGZ95709.1"/>
    </source>
</evidence>
<dbReference type="GO" id="GO:0008198">
    <property type="term" value="F:ferrous iron binding"/>
    <property type="evidence" value="ECO:0007669"/>
    <property type="project" value="InterPro"/>
</dbReference>
<organism evidence="7 8">
    <name type="scientific">Novosphingobium arvoryzae</name>
    <dbReference type="NCBI Taxonomy" id="1256514"/>
    <lineage>
        <taxon>Bacteria</taxon>
        <taxon>Pseudomonadati</taxon>
        <taxon>Pseudomonadota</taxon>
        <taxon>Alphaproteobacteria</taxon>
        <taxon>Sphingomonadales</taxon>
        <taxon>Sphingomonadaceae</taxon>
        <taxon>Novosphingobium</taxon>
    </lineage>
</organism>